<feature type="domain" description="AAA+ ATPase" evidence="4">
    <location>
        <begin position="26"/>
        <end position="204"/>
    </location>
</feature>
<dbReference type="PANTHER" id="PTHR42939">
    <property type="entry name" value="ABC TRANSPORTER ATP-BINDING PROTEIN ALBC-RELATED"/>
    <property type="match status" value="1"/>
</dbReference>
<dbReference type="SUPFAM" id="SSF52540">
    <property type="entry name" value="P-loop containing nucleoside triphosphate hydrolases"/>
    <property type="match status" value="1"/>
</dbReference>
<accession>A0A177NIV7</accession>
<dbReference type="PANTHER" id="PTHR42939:SF1">
    <property type="entry name" value="ABC TRANSPORTER ATP-BINDING PROTEIN ALBC-RELATED"/>
    <property type="match status" value="1"/>
</dbReference>
<keyword evidence="3" id="KW-0067">ATP-binding</keyword>
<dbReference type="InterPro" id="IPR003439">
    <property type="entry name" value="ABC_transporter-like_ATP-bd"/>
</dbReference>
<evidence type="ECO:0000256" key="3">
    <source>
        <dbReference type="ARBA" id="ARBA00022840"/>
    </source>
</evidence>
<evidence type="ECO:0000313" key="6">
    <source>
        <dbReference type="Proteomes" id="UP000077628"/>
    </source>
</evidence>
<reference evidence="6" key="1">
    <citation type="submission" date="2016-03" db="EMBL/GenBank/DDBJ databases">
        <authorList>
            <person name="Heylen K."/>
            <person name="De Vos P."/>
            <person name="Vekeman B."/>
        </authorList>
    </citation>
    <scope>NUCLEOTIDE SEQUENCE [LARGE SCALE GENOMIC DNA]</scope>
    <source>
        <strain evidence="6">R-45383</strain>
    </source>
</reference>
<protein>
    <recommendedName>
        <fullName evidence="4">AAA+ ATPase domain-containing protein</fullName>
    </recommendedName>
</protein>
<dbReference type="GO" id="GO:0005524">
    <property type="term" value="F:ATP binding"/>
    <property type="evidence" value="ECO:0007669"/>
    <property type="project" value="UniProtKB-KW"/>
</dbReference>
<dbReference type="InterPro" id="IPR051782">
    <property type="entry name" value="ABC_Transporter_VariousFunc"/>
</dbReference>
<keyword evidence="6" id="KW-1185">Reference proteome</keyword>
<keyword evidence="1" id="KW-0813">Transport</keyword>
<proteinExistence type="predicted"/>
<comment type="caution">
    <text evidence="5">The sequence shown here is derived from an EMBL/GenBank/DDBJ whole genome shotgun (WGS) entry which is preliminary data.</text>
</comment>
<keyword evidence="2" id="KW-0547">Nucleotide-binding</keyword>
<dbReference type="GO" id="GO:0016887">
    <property type="term" value="F:ATP hydrolysis activity"/>
    <property type="evidence" value="ECO:0007669"/>
    <property type="project" value="InterPro"/>
</dbReference>
<evidence type="ECO:0000256" key="2">
    <source>
        <dbReference type="ARBA" id="ARBA00022741"/>
    </source>
</evidence>
<organism evidence="5 6">
    <name type="scientific">Methylomonas koyamae</name>
    <dbReference type="NCBI Taxonomy" id="702114"/>
    <lineage>
        <taxon>Bacteria</taxon>
        <taxon>Pseudomonadati</taxon>
        <taxon>Pseudomonadota</taxon>
        <taxon>Gammaproteobacteria</taxon>
        <taxon>Methylococcales</taxon>
        <taxon>Methylococcaceae</taxon>
        <taxon>Methylomonas</taxon>
    </lineage>
</organism>
<dbReference type="Proteomes" id="UP000077628">
    <property type="component" value="Unassembled WGS sequence"/>
</dbReference>
<dbReference type="Pfam" id="PF00005">
    <property type="entry name" value="ABC_tran"/>
    <property type="match status" value="1"/>
</dbReference>
<dbReference type="AlphaFoldDB" id="A0A177NIV7"/>
<dbReference type="RefSeq" id="WP_064029098.1">
    <property type="nucleotide sequence ID" value="NZ_LUUK01000175.1"/>
</dbReference>
<dbReference type="InterPro" id="IPR027417">
    <property type="entry name" value="P-loop_NTPase"/>
</dbReference>
<dbReference type="Gene3D" id="3.40.50.300">
    <property type="entry name" value="P-loop containing nucleotide triphosphate hydrolases"/>
    <property type="match status" value="1"/>
</dbReference>
<dbReference type="EMBL" id="LUUK01000175">
    <property type="protein sequence ID" value="OAI17801.1"/>
    <property type="molecule type" value="Genomic_DNA"/>
</dbReference>
<evidence type="ECO:0000256" key="1">
    <source>
        <dbReference type="ARBA" id="ARBA00022448"/>
    </source>
</evidence>
<name>A0A177NIV7_9GAMM</name>
<gene>
    <name evidence="5" type="ORF">A1355_06895</name>
</gene>
<sequence>MLIAAGLSKHFPGKRVIANFHQRWPAAGSYLIAGANGVGKSTLLALLAGALEPDGGEVWIGGARLSSEAALAKSRLSYCPADCPIFPFLDGREWLDFLRSIRPDWRSQTERRLLAEFGLHEHLHTRFDHMSLGTARKFMLTGTLAADAALLLLDEPSNALDRASLVALQAEIRRRSERCLVLMTCHDSGQHRDFGIHAEHCLTLS</sequence>
<evidence type="ECO:0000313" key="5">
    <source>
        <dbReference type="EMBL" id="OAI17801.1"/>
    </source>
</evidence>
<dbReference type="STRING" id="702114.A1355_06895"/>
<dbReference type="SMART" id="SM00382">
    <property type="entry name" value="AAA"/>
    <property type="match status" value="1"/>
</dbReference>
<evidence type="ECO:0000259" key="4">
    <source>
        <dbReference type="SMART" id="SM00382"/>
    </source>
</evidence>
<dbReference type="InterPro" id="IPR003593">
    <property type="entry name" value="AAA+_ATPase"/>
</dbReference>
<dbReference type="OrthoDB" id="9781337at2"/>